<dbReference type="AlphaFoldDB" id="A0A284S9S0"/>
<proteinExistence type="predicted"/>
<accession>A0A284S9S0</accession>
<name>A0A284S9S0_ARMOS</name>
<protein>
    <submittedName>
        <fullName evidence="2">Uncharacterized protein</fullName>
    </submittedName>
</protein>
<evidence type="ECO:0000313" key="2">
    <source>
        <dbReference type="EMBL" id="SJL17760.1"/>
    </source>
</evidence>
<organism evidence="2 3">
    <name type="scientific">Armillaria ostoyae</name>
    <name type="common">Armillaria root rot fungus</name>
    <dbReference type="NCBI Taxonomy" id="47428"/>
    <lineage>
        <taxon>Eukaryota</taxon>
        <taxon>Fungi</taxon>
        <taxon>Dikarya</taxon>
        <taxon>Basidiomycota</taxon>
        <taxon>Agaricomycotina</taxon>
        <taxon>Agaricomycetes</taxon>
        <taxon>Agaricomycetidae</taxon>
        <taxon>Agaricales</taxon>
        <taxon>Marasmiineae</taxon>
        <taxon>Physalacriaceae</taxon>
        <taxon>Armillaria</taxon>
    </lineage>
</organism>
<keyword evidence="1" id="KW-0472">Membrane</keyword>
<dbReference type="EMBL" id="FUEG01000048">
    <property type="protein sequence ID" value="SJL17760.1"/>
    <property type="molecule type" value="Genomic_DNA"/>
</dbReference>
<feature type="transmembrane region" description="Helical" evidence="1">
    <location>
        <begin position="99"/>
        <end position="121"/>
    </location>
</feature>
<dbReference type="Proteomes" id="UP000219338">
    <property type="component" value="Unassembled WGS sequence"/>
</dbReference>
<keyword evidence="1" id="KW-1133">Transmembrane helix</keyword>
<keyword evidence="1" id="KW-0812">Transmembrane</keyword>
<evidence type="ECO:0000313" key="3">
    <source>
        <dbReference type="Proteomes" id="UP000219338"/>
    </source>
</evidence>
<gene>
    <name evidence="2" type="ORF">ARMOST_21321</name>
</gene>
<keyword evidence="3" id="KW-1185">Reference proteome</keyword>
<reference evidence="3" key="1">
    <citation type="journal article" date="2017" name="Nat. Ecol. Evol.">
        <title>Genome expansion and lineage-specific genetic innovations in the forest pathogenic fungi Armillaria.</title>
        <authorList>
            <person name="Sipos G."/>
            <person name="Prasanna A.N."/>
            <person name="Walter M.C."/>
            <person name="O'Connor E."/>
            <person name="Balint B."/>
            <person name="Krizsan K."/>
            <person name="Kiss B."/>
            <person name="Hess J."/>
            <person name="Varga T."/>
            <person name="Slot J."/>
            <person name="Riley R."/>
            <person name="Boka B."/>
            <person name="Rigling D."/>
            <person name="Barry K."/>
            <person name="Lee J."/>
            <person name="Mihaltcheva S."/>
            <person name="LaButti K."/>
            <person name="Lipzen A."/>
            <person name="Waldron R."/>
            <person name="Moloney N.M."/>
            <person name="Sperisen C."/>
            <person name="Kredics L."/>
            <person name="Vagvoelgyi C."/>
            <person name="Patrignani A."/>
            <person name="Fitzpatrick D."/>
            <person name="Nagy I."/>
            <person name="Doyle S."/>
            <person name="Anderson J.B."/>
            <person name="Grigoriev I.V."/>
            <person name="Gueldener U."/>
            <person name="Muensterkoetter M."/>
            <person name="Nagy L.G."/>
        </authorList>
    </citation>
    <scope>NUCLEOTIDE SEQUENCE [LARGE SCALE GENOMIC DNA]</scope>
    <source>
        <strain evidence="3">C18/9</strain>
    </source>
</reference>
<sequence length="164" mass="18368">MKDDQNLWDIQVHGKPVGLSHLAPSSLPSFGREPLRDCLYELLHGTLLHIPLFSTPPFVIPMSTHQGRNRYSSQPPRPGCYIPPGRASTTMVAQARPNLVLVVALVLFVVVGLISMVSSFHVPSSQPIMFHSYIPFTWVFRLEGLTQLFIPLAYSNRPYPVCVF</sequence>
<evidence type="ECO:0000256" key="1">
    <source>
        <dbReference type="SAM" id="Phobius"/>
    </source>
</evidence>